<accession>A0A061H252</accession>
<dbReference type="AlphaFoldDB" id="A0A061H252"/>
<feature type="compositionally biased region" description="Basic and acidic residues" evidence="1">
    <location>
        <begin position="1"/>
        <end position="12"/>
    </location>
</feature>
<evidence type="ECO:0000313" key="2">
    <source>
        <dbReference type="EMBL" id="EPQ26269.1"/>
    </source>
</evidence>
<feature type="region of interest" description="Disordered" evidence="1">
    <location>
        <begin position="1"/>
        <end position="40"/>
    </location>
</feature>
<dbReference type="Proteomes" id="UP000053664">
    <property type="component" value="Unassembled WGS sequence"/>
</dbReference>
<gene>
    <name evidence="2" type="ORF">PFL1_06204</name>
</gene>
<evidence type="ECO:0000313" key="3">
    <source>
        <dbReference type="Proteomes" id="UP000053664"/>
    </source>
</evidence>
<sequence>MSSKTKHERDDDALPSSPQQPADGGGKRKKVKTSDDASSSAVWGIKEDLVLRQGILQFLHDNRPETHKDLPELDEFRDHGARRITGKINTLLAQLEKEWGCTINRKASKAKST</sequence>
<dbReference type="HOGENOM" id="CLU_2134644_0_0_1"/>
<protein>
    <submittedName>
        <fullName evidence="2">Uncharacterized protein</fullName>
    </submittedName>
</protein>
<evidence type="ECO:0000256" key="1">
    <source>
        <dbReference type="SAM" id="MobiDB-lite"/>
    </source>
</evidence>
<organism evidence="2 3">
    <name type="scientific">Pseudozyma flocculosa PF-1</name>
    <dbReference type="NCBI Taxonomy" id="1277687"/>
    <lineage>
        <taxon>Eukaryota</taxon>
        <taxon>Fungi</taxon>
        <taxon>Dikarya</taxon>
        <taxon>Basidiomycota</taxon>
        <taxon>Ustilaginomycotina</taxon>
        <taxon>Ustilaginomycetes</taxon>
        <taxon>Ustilaginales</taxon>
        <taxon>Ustilaginaceae</taxon>
        <taxon>Pseudozyma</taxon>
    </lineage>
</organism>
<dbReference type="EMBL" id="KE361646">
    <property type="protein sequence ID" value="EPQ26269.1"/>
    <property type="molecule type" value="Genomic_DNA"/>
</dbReference>
<dbReference type="GeneID" id="19320283"/>
<proteinExistence type="predicted"/>
<reference evidence="2 3" key="1">
    <citation type="journal article" date="2013" name="Plant Cell">
        <title>The transition from a phytopathogenic smut ancestor to an anamorphic biocontrol agent deciphered by comparative whole-genome analysis.</title>
        <authorList>
            <person name="Lefebvre F."/>
            <person name="Joly D.L."/>
            <person name="Labbe C."/>
            <person name="Teichmann B."/>
            <person name="Linning R."/>
            <person name="Belzile F."/>
            <person name="Bakkeren G."/>
            <person name="Belanger R.R."/>
        </authorList>
    </citation>
    <scope>NUCLEOTIDE SEQUENCE [LARGE SCALE GENOMIC DNA]</scope>
    <source>
        <strain evidence="2 3">PF-1</strain>
    </source>
</reference>
<dbReference type="KEGG" id="pfp:PFL1_06204"/>
<dbReference type="RefSeq" id="XP_007881934.1">
    <property type="nucleotide sequence ID" value="XM_007883743.1"/>
</dbReference>
<name>A0A061H252_9BASI</name>